<dbReference type="SUPFAM" id="SSF53850">
    <property type="entry name" value="Periplasmic binding protein-like II"/>
    <property type="match status" value="1"/>
</dbReference>
<name>A0A1N6FD98_9GAMM</name>
<protein>
    <submittedName>
        <fullName evidence="7">ABC-type transport system, substrate-binding protein</fullName>
    </submittedName>
</protein>
<organism evidence="7 8">
    <name type="scientific">Sulfurivirga caldicuralii</name>
    <dbReference type="NCBI Taxonomy" id="364032"/>
    <lineage>
        <taxon>Bacteria</taxon>
        <taxon>Pseudomonadati</taxon>
        <taxon>Pseudomonadota</taxon>
        <taxon>Gammaproteobacteria</taxon>
        <taxon>Thiotrichales</taxon>
        <taxon>Piscirickettsiaceae</taxon>
        <taxon>Sulfurivirga</taxon>
    </lineage>
</organism>
<sequence>MGLAGCHIPWNDPYPAGTTAKPILLRAFSAPPKHLDPVMSYSSNEWGIISQIYEPPLQYAYLKQPYTLEPLTLTRMPDVRYLNEKGQETTRDRAAFSEYTLHLRGDVRYQPHPAFLAPNRELSAERIAQLTTPYELPTGSRALTADDYAYAIKRMGVRAYQSPILDTMMAHIVGLKKYSENVSQAYEKLKETRSGGGFFDLRPYAIEGVQVVDTQTLKIRIKGVYPQFLYWLSMNFFAPIAWEVDAFYSQPGMKEKNLSLDTWPVGTGPYMLVENNPNFRMRLMPNPNFHAESYPCEASEGVSRALLDDCDQPLPRNGGVLYTLEKESVPYWNKFMQGYYDASGVSSDAFDQAVQLSSSGNIGLTPIMQEKGIRFLGGVQPTIMYFGFNMVDPVIGGLGENQRALRQAVSIALNMEEYISIFLNGRGVAAQGPLPPGIFGYEPPPVGINPFVYRWENGQLVRRSLDEARALLEKAGYANGIDPATGKPLKLYFEAVGASPDDQARLAWLRKQFAKLGIDLVIRATDYNRFQDKMRQGKGQIFMWGWNADYPDPENFLFLLYGKNGVVATGGNGVNYANYANPEFDRLFEQMQTLPNGPERLRMIRTMVHIVQQDAPWVFGFYPRALALYHHWYHNAWPNMMANNTTKYLRVDAAERVERIRQWNEPNRSALWIGLAALLGMGAGAIWLYRRRQQQRAREEGGSC</sequence>
<feature type="transmembrane region" description="Helical" evidence="5">
    <location>
        <begin position="669"/>
        <end position="689"/>
    </location>
</feature>
<dbReference type="InterPro" id="IPR000914">
    <property type="entry name" value="SBP_5_dom"/>
</dbReference>
<evidence type="ECO:0000256" key="3">
    <source>
        <dbReference type="ARBA" id="ARBA00022448"/>
    </source>
</evidence>
<evidence type="ECO:0000256" key="1">
    <source>
        <dbReference type="ARBA" id="ARBA00004196"/>
    </source>
</evidence>
<dbReference type="GO" id="GO:0043190">
    <property type="term" value="C:ATP-binding cassette (ABC) transporter complex"/>
    <property type="evidence" value="ECO:0007669"/>
    <property type="project" value="InterPro"/>
</dbReference>
<keyword evidence="4" id="KW-0732">Signal</keyword>
<feature type="domain" description="Solute-binding protein family 5" evidence="6">
    <location>
        <begin position="142"/>
        <end position="565"/>
    </location>
</feature>
<reference evidence="7 8" key="1">
    <citation type="submission" date="2016-11" db="EMBL/GenBank/DDBJ databases">
        <authorList>
            <person name="Jaros S."/>
            <person name="Januszkiewicz K."/>
            <person name="Wedrychowicz H."/>
        </authorList>
    </citation>
    <scope>NUCLEOTIDE SEQUENCE [LARGE SCALE GENOMIC DNA]</scope>
    <source>
        <strain evidence="7 8">DSM 17737</strain>
    </source>
</reference>
<dbReference type="GO" id="GO:0030288">
    <property type="term" value="C:outer membrane-bounded periplasmic space"/>
    <property type="evidence" value="ECO:0007669"/>
    <property type="project" value="UniProtKB-ARBA"/>
</dbReference>
<keyword evidence="8" id="KW-1185">Reference proteome</keyword>
<dbReference type="Proteomes" id="UP000198461">
    <property type="component" value="Unassembled WGS sequence"/>
</dbReference>
<dbReference type="GO" id="GO:1904680">
    <property type="term" value="F:peptide transmembrane transporter activity"/>
    <property type="evidence" value="ECO:0007669"/>
    <property type="project" value="TreeGrafter"/>
</dbReference>
<keyword evidence="5" id="KW-1133">Transmembrane helix</keyword>
<proteinExistence type="inferred from homology"/>
<accession>A0A1N6FD98</accession>
<dbReference type="Pfam" id="PF00496">
    <property type="entry name" value="SBP_bac_5"/>
    <property type="match status" value="1"/>
</dbReference>
<dbReference type="InterPro" id="IPR039424">
    <property type="entry name" value="SBP_5"/>
</dbReference>
<gene>
    <name evidence="7" type="ORF">SAMN05443662_1033</name>
</gene>
<keyword evidence="5" id="KW-0472">Membrane</keyword>
<dbReference type="GO" id="GO:0015833">
    <property type="term" value="P:peptide transport"/>
    <property type="evidence" value="ECO:0007669"/>
    <property type="project" value="TreeGrafter"/>
</dbReference>
<evidence type="ECO:0000313" key="8">
    <source>
        <dbReference type="Proteomes" id="UP000198461"/>
    </source>
</evidence>
<evidence type="ECO:0000259" key="6">
    <source>
        <dbReference type="Pfam" id="PF00496"/>
    </source>
</evidence>
<dbReference type="PANTHER" id="PTHR30290">
    <property type="entry name" value="PERIPLASMIC BINDING COMPONENT OF ABC TRANSPORTER"/>
    <property type="match status" value="1"/>
</dbReference>
<dbReference type="CDD" id="cd08505">
    <property type="entry name" value="PBP2_NikA_DppA_OppA_like_18"/>
    <property type="match status" value="1"/>
</dbReference>
<comment type="similarity">
    <text evidence="2">Belongs to the bacterial solute-binding protein 5 family.</text>
</comment>
<dbReference type="EMBL" id="FSRE01000002">
    <property type="protein sequence ID" value="SIN93261.1"/>
    <property type="molecule type" value="Genomic_DNA"/>
</dbReference>
<dbReference type="OrthoDB" id="9801912at2"/>
<dbReference type="Gene3D" id="3.10.105.10">
    <property type="entry name" value="Dipeptide-binding Protein, Domain 3"/>
    <property type="match status" value="1"/>
</dbReference>
<evidence type="ECO:0000256" key="5">
    <source>
        <dbReference type="SAM" id="Phobius"/>
    </source>
</evidence>
<dbReference type="STRING" id="364032.SAMN05443662_1033"/>
<dbReference type="Gene3D" id="3.90.76.10">
    <property type="entry name" value="Dipeptide-binding Protein, Domain 1"/>
    <property type="match status" value="1"/>
</dbReference>
<keyword evidence="5" id="KW-0812">Transmembrane</keyword>
<dbReference type="PANTHER" id="PTHR30290:SF10">
    <property type="entry name" value="PERIPLASMIC OLIGOPEPTIDE-BINDING PROTEIN-RELATED"/>
    <property type="match status" value="1"/>
</dbReference>
<dbReference type="Gene3D" id="3.40.190.10">
    <property type="entry name" value="Periplasmic binding protein-like II"/>
    <property type="match status" value="1"/>
</dbReference>
<evidence type="ECO:0000313" key="7">
    <source>
        <dbReference type="EMBL" id="SIN93261.1"/>
    </source>
</evidence>
<evidence type="ECO:0000256" key="2">
    <source>
        <dbReference type="ARBA" id="ARBA00005695"/>
    </source>
</evidence>
<keyword evidence="3" id="KW-0813">Transport</keyword>
<dbReference type="RefSeq" id="WP_143598461.1">
    <property type="nucleotide sequence ID" value="NZ_FSRE01000002.1"/>
</dbReference>
<dbReference type="AlphaFoldDB" id="A0A1N6FD98"/>
<comment type="subcellular location">
    <subcellularLocation>
        <location evidence="1">Cell envelope</location>
    </subcellularLocation>
</comment>
<evidence type="ECO:0000256" key="4">
    <source>
        <dbReference type="ARBA" id="ARBA00022729"/>
    </source>
</evidence>